<dbReference type="EMBL" id="FO082053">
    <property type="protein sequence ID" value="CCE79901.1"/>
    <property type="molecule type" value="Genomic_DNA"/>
</dbReference>
<evidence type="ECO:0000256" key="2">
    <source>
        <dbReference type="ARBA" id="ARBA00022942"/>
    </source>
</evidence>
<evidence type="ECO:0000256" key="1">
    <source>
        <dbReference type="ARBA" id="ARBA00009627"/>
    </source>
</evidence>
<dbReference type="OrthoDB" id="8775810at2759"/>
<dbReference type="Pfam" id="PF10075">
    <property type="entry name" value="CSN8_PSD8_EIF3K"/>
    <property type="match status" value="1"/>
</dbReference>
<dbReference type="InterPro" id="IPR033464">
    <property type="entry name" value="CSN8_PSD8_EIF3K"/>
</dbReference>
<dbReference type="GO" id="GO:0005829">
    <property type="term" value="C:cytosol"/>
    <property type="evidence" value="ECO:0007669"/>
    <property type="project" value="TreeGrafter"/>
</dbReference>
<protein>
    <submittedName>
        <fullName evidence="4">Piso0_002993 protein</fullName>
    </submittedName>
</protein>
<dbReference type="PANTHER" id="PTHR12387:SF0">
    <property type="entry name" value="26S PROTEASOME NON-ATPASE REGULATORY SUBUNIT 8"/>
    <property type="match status" value="1"/>
</dbReference>
<gene>
    <name evidence="4" type="primary">Piso0_002993</name>
    <name evidence="4" type="ORF">GNLVRS01_PISO0G02536g</name>
    <name evidence="5" type="ORF">GNLVRS01_PISO0H02537g</name>
</gene>
<dbReference type="STRING" id="559304.G8YK21"/>
<evidence type="ECO:0000313" key="6">
    <source>
        <dbReference type="Proteomes" id="UP000005222"/>
    </source>
</evidence>
<dbReference type="InterPro" id="IPR006746">
    <property type="entry name" value="26S_Psome_Rpn12"/>
</dbReference>
<dbReference type="GO" id="GO:0043161">
    <property type="term" value="P:proteasome-mediated ubiquitin-dependent protein catabolic process"/>
    <property type="evidence" value="ECO:0007669"/>
    <property type="project" value="TreeGrafter"/>
</dbReference>
<dbReference type="HOGENOM" id="CLU_046003_1_0_1"/>
<dbReference type="PANTHER" id="PTHR12387">
    <property type="entry name" value="26S PROTEASOME NON-ATPASE REGULATORY SUBUNIT 8"/>
    <property type="match status" value="1"/>
</dbReference>
<proteinExistence type="inferred from homology"/>
<feature type="domain" description="PCI" evidence="3">
    <location>
        <begin position="76"/>
        <end position="263"/>
    </location>
</feature>
<dbReference type="InterPro" id="IPR000717">
    <property type="entry name" value="PCI_dom"/>
</dbReference>
<dbReference type="EMBL" id="FO082052">
    <property type="protein sequence ID" value="CCE80666.1"/>
    <property type="molecule type" value="Genomic_DNA"/>
</dbReference>
<sequence length="278" mass="32063">MSLQKLTAELYKSFDSGSHVQCQKLLPAIKLELIKHNLLLPLDSNTQTSDQINDLRISERILEIGALSSLLTNNYQGFEGYFSHLRPFYSNSSLHGKVEVNTDSTKIISLYLLYLLSQGLISKFHTELEQIFNSKQYAIEKDKYLQFPLNLERNLMEGNYNKIWKLLNADDNKLPCEEYNHFIETLINALRFEIAKSLEKGYDSLPINNCKTLLYLPQEYSPAAFKKFCEENLEVDNWKFENSTVFFNSTVAEEDVSDNSNTIVVNVLNYAEQIESIV</sequence>
<accession>G8YK21</accession>
<dbReference type="Proteomes" id="UP000005222">
    <property type="component" value="Chromosome H"/>
</dbReference>
<dbReference type="GO" id="GO:0008541">
    <property type="term" value="C:proteasome regulatory particle, lid subcomplex"/>
    <property type="evidence" value="ECO:0007669"/>
    <property type="project" value="TreeGrafter"/>
</dbReference>
<organism evidence="4 6">
    <name type="scientific">Pichia sorbitophila (strain ATCC MYA-4447 / BCRC 22081 / CBS 7064 / NBRC 10061 / NRRL Y-12695)</name>
    <name type="common">Hybrid yeast</name>
    <dbReference type="NCBI Taxonomy" id="559304"/>
    <lineage>
        <taxon>Eukaryota</taxon>
        <taxon>Fungi</taxon>
        <taxon>Dikarya</taxon>
        <taxon>Ascomycota</taxon>
        <taxon>Saccharomycotina</taxon>
        <taxon>Pichiomycetes</taxon>
        <taxon>Debaryomycetaceae</taxon>
        <taxon>Millerozyma</taxon>
    </lineage>
</organism>
<dbReference type="GO" id="GO:0005634">
    <property type="term" value="C:nucleus"/>
    <property type="evidence" value="ECO:0007669"/>
    <property type="project" value="TreeGrafter"/>
</dbReference>
<evidence type="ECO:0000313" key="5">
    <source>
        <dbReference type="EMBL" id="CCE80666.1"/>
    </source>
</evidence>
<comment type="similarity">
    <text evidence="1">Belongs to the proteasome subunit S14 family.</text>
</comment>
<name>G8YK21_PICSO</name>
<reference evidence="6" key="2">
    <citation type="journal article" date="2012" name="G3 (Bethesda)">
        <title>Pichia sorbitophila, an interspecies yeast hybrid reveals early steps of genome resolution following polyploidization.</title>
        <authorList>
            <person name="Leh Louis V."/>
            <person name="Despons L."/>
            <person name="Friedrich A."/>
            <person name="Martin T."/>
            <person name="Durrens P."/>
            <person name="Casaregola S."/>
            <person name="Neuveglise C."/>
            <person name="Fairhead C."/>
            <person name="Marck C."/>
            <person name="Cruz J.A."/>
            <person name="Straub M.L."/>
            <person name="Kugler V."/>
            <person name="Sacerdot C."/>
            <person name="Uzunov Z."/>
            <person name="Thierry A."/>
            <person name="Weiss S."/>
            <person name="Bleykasten C."/>
            <person name="De Montigny J."/>
            <person name="Jacques N."/>
            <person name="Jung P."/>
            <person name="Lemaire M."/>
            <person name="Mallet S."/>
            <person name="Morel G."/>
            <person name="Richard G.F."/>
            <person name="Sarkar A."/>
            <person name="Savel G."/>
            <person name="Schacherer J."/>
            <person name="Seret M.L."/>
            <person name="Talla E."/>
            <person name="Samson G."/>
            <person name="Jubin C."/>
            <person name="Poulain J."/>
            <person name="Vacherie B."/>
            <person name="Barbe V."/>
            <person name="Pelletier E."/>
            <person name="Sherman D.J."/>
            <person name="Westhof E."/>
            <person name="Weissenbach J."/>
            <person name="Baret P.V."/>
            <person name="Wincker P."/>
            <person name="Gaillardin C."/>
            <person name="Dujon B."/>
            <person name="Souciet J.L."/>
        </authorList>
    </citation>
    <scope>NUCLEOTIDE SEQUENCE [LARGE SCALE GENOMIC DNA]</scope>
    <source>
        <strain evidence="6">ATCC MYA-4447 / BCRC 22081 / CBS 7064 / NBRC 10061 / NRRL Y-12695</strain>
    </source>
</reference>
<keyword evidence="6" id="KW-1185">Reference proteome</keyword>
<dbReference type="PROSITE" id="PS50250">
    <property type="entry name" value="PCI"/>
    <property type="match status" value="1"/>
</dbReference>
<dbReference type="Proteomes" id="UP000005222">
    <property type="component" value="Chromosome G"/>
</dbReference>
<evidence type="ECO:0000313" key="4">
    <source>
        <dbReference type="EMBL" id="CCE79901.1"/>
    </source>
</evidence>
<dbReference type="InParanoid" id="G8YK21"/>
<dbReference type="AlphaFoldDB" id="G8YK21"/>
<keyword evidence="2" id="KW-0647">Proteasome</keyword>
<dbReference type="FunCoup" id="G8YK21">
    <property type="interactions" value="2040"/>
</dbReference>
<dbReference type="Gene3D" id="1.25.40.990">
    <property type="match status" value="1"/>
</dbReference>
<dbReference type="eggNOG" id="KOG3151">
    <property type="taxonomic scope" value="Eukaryota"/>
</dbReference>
<evidence type="ECO:0000259" key="3">
    <source>
        <dbReference type="PROSITE" id="PS50250"/>
    </source>
</evidence>
<reference evidence="4" key="1">
    <citation type="submission" date="2011-10" db="EMBL/GenBank/DDBJ databases">
        <authorList>
            <person name="Genoscope - CEA"/>
        </authorList>
    </citation>
    <scope>NUCLEOTIDE SEQUENCE</scope>
</reference>